<proteinExistence type="predicted"/>
<feature type="region of interest" description="Disordered" evidence="1">
    <location>
        <begin position="51"/>
        <end position="82"/>
    </location>
</feature>
<reference evidence="2" key="1">
    <citation type="journal article" date="2016" name="Nat. Genet.">
        <title>A high-quality carrot genome assembly provides new insights into carotenoid accumulation and asterid genome evolution.</title>
        <authorList>
            <person name="Iorizzo M."/>
            <person name="Ellison S."/>
            <person name="Senalik D."/>
            <person name="Zeng P."/>
            <person name="Satapoomin P."/>
            <person name="Huang J."/>
            <person name="Bowman M."/>
            <person name="Iovene M."/>
            <person name="Sanseverino W."/>
            <person name="Cavagnaro P."/>
            <person name="Yildiz M."/>
            <person name="Macko-Podgorni A."/>
            <person name="Moranska E."/>
            <person name="Grzebelus E."/>
            <person name="Grzebelus D."/>
            <person name="Ashrafi H."/>
            <person name="Zheng Z."/>
            <person name="Cheng S."/>
            <person name="Spooner D."/>
            <person name="Van Deynze A."/>
            <person name="Simon P."/>
        </authorList>
    </citation>
    <scope>NUCLEOTIDE SEQUENCE [LARGE SCALE GENOMIC DNA]</scope>
    <source>
        <tissue evidence="2">Leaf</tissue>
    </source>
</reference>
<accession>A0A161ZSI8</accession>
<gene>
    <name evidence="2" type="ORF">DCAR_021893</name>
    <name evidence="3" type="ORF">DCAR_0624295</name>
</gene>
<dbReference type="AlphaFoldDB" id="A0A161ZSI8"/>
<evidence type="ECO:0000256" key="1">
    <source>
        <dbReference type="SAM" id="MobiDB-lite"/>
    </source>
</evidence>
<sequence length="152" mass="16952">MTIRKLQKSRFCRRLRQRKRKKNMVFSFHRGGVKIPGIPGIDGKEGVPMVGVGKLGKPGDDPPSGGNEGNEGLGRVGFDGNGRFGREGRLDIVKRRRVAETLPKPGNDTAMMNKDSNKTLLFAMFAEIRGRAGEKQYGMQGHCLYERSMMDR</sequence>
<reference evidence="3" key="2">
    <citation type="submission" date="2022-03" db="EMBL/GenBank/DDBJ databases">
        <title>Draft title - Genomic analysis of global carrot germplasm unveils the trajectory of domestication and the origin of high carotenoid orange carrot.</title>
        <authorList>
            <person name="Iorizzo M."/>
            <person name="Ellison S."/>
            <person name="Senalik D."/>
            <person name="Macko-Podgorni A."/>
            <person name="Grzebelus D."/>
            <person name="Bostan H."/>
            <person name="Rolling W."/>
            <person name="Curaba J."/>
            <person name="Simon P."/>
        </authorList>
    </citation>
    <scope>NUCLEOTIDE SEQUENCE</scope>
    <source>
        <tissue evidence="3">Leaf</tissue>
    </source>
</reference>
<protein>
    <submittedName>
        <fullName evidence="2">Uncharacterized protein</fullName>
    </submittedName>
</protein>
<name>A0A161ZSI8_DAUCS</name>
<evidence type="ECO:0000313" key="3">
    <source>
        <dbReference type="EMBL" id="WOH04883.1"/>
    </source>
</evidence>
<dbReference type="Gramene" id="KZM90742">
    <property type="protein sequence ID" value="KZM90742"/>
    <property type="gene ID" value="DCAR_021893"/>
</dbReference>
<evidence type="ECO:0000313" key="4">
    <source>
        <dbReference type="Proteomes" id="UP000077755"/>
    </source>
</evidence>
<feature type="compositionally biased region" description="Gly residues" evidence="1">
    <location>
        <begin position="66"/>
        <end position="82"/>
    </location>
</feature>
<evidence type="ECO:0000313" key="2">
    <source>
        <dbReference type="EMBL" id="KZM90742.1"/>
    </source>
</evidence>
<dbReference type="Proteomes" id="UP000077755">
    <property type="component" value="Chromosome 6"/>
</dbReference>
<dbReference type="EMBL" id="LNRQ01000006">
    <property type="protein sequence ID" value="KZM90742.1"/>
    <property type="molecule type" value="Genomic_DNA"/>
</dbReference>
<dbReference type="EMBL" id="CP093348">
    <property type="protein sequence ID" value="WOH04883.1"/>
    <property type="molecule type" value="Genomic_DNA"/>
</dbReference>
<keyword evidence="4" id="KW-1185">Reference proteome</keyword>
<organism evidence="2">
    <name type="scientific">Daucus carota subsp. sativus</name>
    <name type="common">Carrot</name>
    <dbReference type="NCBI Taxonomy" id="79200"/>
    <lineage>
        <taxon>Eukaryota</taxon>
        <taxon>Viridiplantae</taxon>
        <taxon>Streptophyta</taxon>
        <taxon>Embryophyta</taxon>
        <taxon>Tracheophyta</taxon>
        <taxon>Spermatophyta</taxon>
        <taxon>Magnoliopsida</taxon>
        <taxon>eudicotyledons</taxon>
        <taxon>Gunneridae</taxon>
        <taxon>Pentapetalae</taxon>
        <taxon>asterids</taxon>
        <taxon>campanulids</taxon>
        <taxon>Apiales</taxon>
        <taxon>Apiaceae</taxon>
        <taxon>Apioideae</taxon>
        <taxon>Scandiceae</taxon>
        <taxon>Daucinae</taxon>
        <taxon>Daucus</taxon>
        <taxon>Daucus sect. Daucus</taxon>
    </lineage>
</organism>